<comment type="subcellular location">
    <subcellularLocation>
        <location evidence="8">Cytoplasm</location>
    </subcellularLocation>
</comment>
<protein>
    <recommendedName>
        <fullName evidence="8 9">Dephospho-CoA kinase</fullName>
        <ecNumber evidence="8 9">2.7.1.24</ecNumber>
    </recommendedName>
    <alternativeName>
        <fullName evidence="8">Dephosphocoenzyme A kinase</fullName>
    </alternativeName>
</protein>
<comment type="caution">
    <text evidence="10">The sequence shown here is derived from an EMBL/GenBank/DDBJ whole genome shotgun (WGS) entry which is preliminary data.</text>
</comment>
<dbReference type="PANTHER" id="PTHR10695:SF46">
    <property type="entry name" value="BIFUNCTIONAL COENZYME A SYNTHASE-RELATED"/>
    <property type="match status" value="1"/>
</dbReference>
<dbReference type="PANTHER" id="PTHR10695">
    <property type="entry name" value="DEPHOSPHO-COA KINASE-RELATED"/>
    <property type="match status" value="1"/>
</dbReference>
<dbReference type="GO" id="GO:0005737">
    <property type="term" value="C:cytoplasm"/>
    <property type="evidence" value="ECO:0007669"/>
    <property type="project" value="UniProtKB-SubCell"/>
</dbReference>
<comment type="catalytic activity">
    <reaction evidence="8">
        <text>3'-dephospho-CoA + ATP = ADP + CoA + H(+)</text>
        <dbReference type="Rhea" id="RHEA:18245"/>
        <dbReference type="ChEBI" id="CHEBI:15378"/>
        <dbReference type="ChEBI" id="CHEBI:30616"/>
        <dbReference type="ChEBI" id="CHEBI:57287"/>
        <dbReference type="ChEBI" id="CHEBI:57328"/>
        <dbReference type="ChEBI" id="CHEBI:456216"/>
        <dbReference type="EC" id="2.7.1.24"/>
    </reaction>
</comment>
<dbReference type="GO" id="GO:0015937">
    <property type="term" value="P:coenzyme A biosynthetic process"/>
    <property type="evidence" value="ECO:0007669"/>
    <property type="project" value="UniProtKB-UniRule"/>
</dbReference>
<keyword evidence="4 8" id="KW-0547">Nucleotide-binding</keyword>
<feature type="binding site" evidence="8">
    <location>
        <begin position="13"/>
        <end position="18"/>
    </location>
    <ligand>
        <name>ATP</name>
        <dbReference type="ChEBI" id="CHEBI:30616"/>
    </ligand>
</feature>
<dbReference type="InterPro" id="IPR001977">
    <property type="entry name" value="Depp_CoAkinase"/>
</dbReference>
<dbReference type="FunFam" id="3.40.50.300:FF:000991">
    <property type="entry name" value="Dephospho-CoA kinase"/>
    <property type="match status" value="1"/>
</dbReference>
<sequence length="200" mass="22662">MERRVIGLTGGIACGKSTVSNYLANRYKIPVLDADIYAREAVAIGSPILERIFDRYGEKVRGNGGNLDRKKLGEIIFSDPIEKEWLENQIHPFVRECFAKNLEKIEDEVVVFSIPLLFEAGLTGIVTEIWVVYCSRDEQIDRLIQRDSLSREQAIARINNQMPIEEKIAVADVILDNSSSLDELYRNIDRAIKPTLQPPS</sequence>
<evidence type="ECO:0000256" key="8">
    <source>
        <dbReference type="HAMAP-Rule" id="MF_00376"/>
    </source>
</evidence>
<name>A0AAW9QWJ8_9CHRO</name>
<keyword evidence="11" id="KW-1185">Reference proteome</keyword>
<dbReference type="GO" id="GO:0004140">
    <property type="term" value="F:dephospho-CoA kinase activity"/>
    <property type="evidence" value="ECO:0007669"/>
    <property type="project" value="UniProtKB-UniRule"/>
</dbReference>
<organism evidence="10 11">
    <name type="scientific">Pannus brasiliensis CCIBt3594</name>
    <dbReference type="NCBI Taxonomy" id="1427578"/>
    <lineage>
        <taxon>Bacteria</taxon>
        <taxon>Bacillati</taxon>
        <taxon>Cyanobacteriota</taxon>
        <taxon>Cyanophyceae</taxon>
        <taxon>Oscillatoriophycideae</taxon>
        <taxon>Chroococcales</taxon>
        <taxon>Microcystaceae</taxon>
        <taxon>Pannus</taxon>
    </lineage>
</organism>
<evidence type="ECO:0000256" key="4">
    <source>
        <dbReference type="ARBA" id="ARBA00022741"/>
    </source>
</evidence>
<dbReference type="PROSITE" id="PS51219">
    <property type="entry name" value="DPCK"/>
    <property type="match status" value="1"/>
</dbReference>
<reference evidence="10 11" key="1">
    <citation type="submission" date="2024-01" db="EMBL/GenBank/DDBJ databases">
        <title>Genomic insights into the taxonomy and metabolism of the cyanobacterium Pannus brasiliensis CCIBt3594.</title>
        <authorList>
            <person name="Machado M."/>
            <person name="Botero N.B."/>
            <person name="Andreote A.P.D."/>
            <person name="Feitosa A.M.T."/>
            <person name="Popin R."/>
            <person name="Sivonen K."/>
            <person name="Fiore M.F."/>
        </authorList>
    </citation>
    <scope>NUCLEOTIDE SEQUENCE [LARGE SCALE GENOMIC DNA]</scope>
    <source>
        <strain evidence="10 11">CCIBt3594</strain>
    </source>
</reference>
<keyword evidence="6 8" id="KW-0067">ATP-binding</keyword>
<comment type="function">
    <text evidence="8">Catalyzes the phosphorylation of the 3'-hydroxyl group of dephosphocoenzyme A to form coenzyme A.</text>
</comment>
<evidence type="ECO:0000256" key="5">
    <source>
        <dbReference type="ARBA" id="ARBA00022777"/>
    </source>
</evidence>
<evidence type="ECO:0000256" key="7">
    <source>
        <dbReference type="ARBA" id="ARBA00022993"/>
    </source>
</evidence>
<dbReference type="Gene3D" id="3.40.50.300">
    <property type="entry name" value="P-loop containing nucleotide triphosphate hydrolases"/>
    <property type="match status" value="1"/>
</dbReference>
<evidence type="ECO:0000256" key="9">
    <source>
        <dbReference type="NCBIfam" id="TIGR00152"/>
    </source>
</evidence>
<accession>A0AAW9QWJ8</accession>
<comment type="similarity">
    <text evidence="1 8">Belongs to the CoaE family.</text>
</comment>
<evidence type="ECO:0000256" key="1">
    <source>
        <dbReference type="ARBA" id="ARBA00009018"/>
    </source>
</evidence>
<dbReference type="EC" id="2.7.1.24" evidence="8 9"/>
<gene>
    <name evidence="8 10" type="primary">coaE</name>
    <name evidence="10" type="ORF">V0288_21740</name>
</gene>
<evidence type="ECO:0000256" key="3">
    <source>
        <dbReference type="ARBA" id="ARBA00022679"/>
    </source>
</evidence>
<dbReference type="EMBL" id="JBAFSM010000059">
    <property type="protein sequence ID" value="MEG3439765.1"/>
    <property type="molecule type" value="Genomic_DNA"/>
</dbReference>
<keyword evidence="2 8" id="KW-0963">Cytoplasm</keyword>
<dbReference type="CDD" id="cd02022">
    <property type="entry name" value="DPCK"/>
    <property type="match status" value="1"/>
</dbReference>
<evidence type="ECO:0000313" key="11">
    <source>
        <dbReference type="Proteomes" id="UP001328733"/>
    </source>
</evidence>
<evidence type="ECO:0000256" key="6">
    <source>
        <dbReference type="ARBA" id="ARBA00022840"/>
    </source>
</evidence>
<dbReference type="AlphaFoldDB" id="A0AAW9QWJ8"/>
<dbReference type="GO" id="GO:0005524">
    <property type="term" value="F:ATP binding"/>
    <property type="evidence" value="ECO:0007669"/>
    <property type="project" value="UniProtKB-UniRule"/>
</dbReference>
<dbReference type="Proteomes" id="UP001328733">
    <property type="component" value="Unassembled WGS sequence"/>
</dbReference>
<comment type="pathway">
    <text evidence="8">Cofactor biosynthesis; coenzyme A biosynthesis; CoA from (R)-pantothenate: step 5/5.</text>
</comment>
<keyword evidence="3 8" id="KW-0808">Transferase</keyword>
<dbReference type="RefSeq" id="WP_332867243.1">
    <property type="nucleotide sequence ID" value="NZ_JBAFSM010000059.1"/>
</dbReference>
<evidence type="ECO:0000256" key="2">
    <source>
        <dbReference type="ARBA" id="ARBA00022490"/>
    </source>
</evidence>
<dbReference type="InterPro" id="IPR027417">
    <property type="entry name" value="P-loop_NTPase"/>
</dbReference>
<proteinExistence type="inferred from homology"/>
<keyword evidence="7 8" id="KW-0173">Coenzyme A biosynthesis</keyword>
<dbReference type="HAMAP" id="MF_00376">
    <property type="entry name" value="Dephospho_CoA_kinase"/>
    <property type="match status" value="1"/>
</dbReference>
<dbReference type="SUPFAM" id="SSF52540">
    <property type="entry name" value="P-loop containing nucleoside triphosphate hydrolases"/>
    <property type="match status" value="1"/>
</dbReference>
<dbReference type="Pfam" id="PF01121">
    <property type="entry name" value="CoaE"/>
    <property type="match status" value="1"/>
</dbReference>
<dbReference type="NCBIfam" id="TIGR00152">
    <property type="entry name" value="dephospho-CoA kinase"/>
    <property type="match status" value="1"/>
</dbReference>
<keyword evidence="5 8" id="KW-0418">Kinase</keyword>
<evidence type="ECO:0000313" key="10">
    <source>
        <dbReference type="EMBL" id="MEG3439765.1"/>
    </source>
</evidence>